<dbReference type="AlphaFoldDB" id="A0A841HTP5"/>
<evidence type="ECO:0000313" key="3">
    <source>
        <dbReference type="Proteomes" id="UP000588068"/>
    </source>
</evidence>
<feature type="chain" id="PRO_5032510187" description="Murein L,D-transpeptidase catalytic domain family protein" evidence="1">
    <location>
        <begin position="27"/>
        <end position="205"/>
    </location>
</feature>
<dbReference type="InterPro" id="IPR032676">
    <property type="entry name" value="YkuD_2"/>
</dbReference>
<evidence type="ECO:0000313" key="2">
    <source>
        <dbReference type="EMBL" id="MBB6095362.1"/>
    </source>
</evidence>
<protein>
    <recommendedName>
        <fullName evidence="4">Murein L,D-transpeptidase catalytic domain family protein</fullName>
    </recommendedName>
</protein>
<dbReference type="Pfam" id="PF13645">
    <property type="entry name" value="YkuD_2"/>
    <property type="match status" value="1"/>
</dbReference>
<keyword evidence="1" id="KW-0732">Signal</keyword>
<dbReference type="PANTHER" id="PTHR38477:SF1">
    <property type="entry name" value="MUREIN L,D-TRANSPEPTIDASE CATALYTIC DOMAIN FAMILY PROTEIN"/>
    <property type="match status" value="1"/>
</dbReference>
<dbReference type="PANTHER" id="PTHR38477">
    <property type="entry name" value="HYPOTHETICAL EXPORTED PROTEIN"/>
    <property type="match status" value="1"/>
</dbReference>
<reference evidence="2 3" key="1">
    <citation type="submission" date="2020-08" db="EMBL/GenBank/DDBJ databases">
        <title>Genomic Encyclopedia of Type Strains, Phase IV (KMG-IV): sequencing the most valuable type-strain genomes for metagenomic binning, comparative biology and taxonomic classification.</title>
        <authorList>
            <person name="Goeker M."/>
        </authorList>
    </citation>
    <scope>NUCLEOTIDE SEQUENCE [LARGE SCALE GENOMIC DNA]</scope>
    <source>
        <strain evidence="2 3">DSM 26723</strain>
    </source>
</reference>
<accession>A0A841HTP5</accession>
<organism evidence="2 3">
    <name type="scientific">Povalibacter uvarum</name>
    <dbReference type="NCBI Taxonomy" id="732238"/>
    <lineage>
        <taxon>Bacteria</taxon>
        <taxon>Pseudomonadati</taxon>
        <taxon>Pseudomonadota</taxon>
        <taxon>Gammaproteobacteria</taxon>
        <taxon>Steroidobacterales</taxon>
        <taxon>Steroidobacteraceae</taxon>
        <taxon>Povalibacter</taxon>
    </lineage>
</organism>
<comment type="caution">
    <text evidence="2">The sequence shown here is derived from an EMBL/GenBank/DDBJ whole genome shotgun (WGS) entry which is preliminary data.</text>
</comment>
<gene>
    <name evidence="2" type="ORF">HNQ60_004252</name>
</gene>
<feature type="signal peptide" evidence="1">
    <location>
        <begin position="1"/>
        <end position="26"/>
    </location>
</feature>
<dbReference type="EMBL" id="JACHHZ010000005">
    <property type="protein sequence ID" value="MBB6095362.1"/>
    <property type="molecule type" value="Genomic_DNA"/>
</dbReference>
<sequence length="205" mass="22223">MKSPLKPLFLAFAAAATLLGGPCAQAQQWRGIQLDPQGLIRPQLLSLALQAYEQHADAKFAQRKIAIVDFSKPSSQRRMFLLDLSSGLVSAFLVAHGRGSDSDHDSMADRFSDEMGSHASSLGAYLVSEPYQGSHGLSIRLDGLDSTNRSARDRAVVVHSQWYVTDKLAEGGKVGRSFGCFVVDRAVIKQITQQLANGGFLFASR</sequence>
<proteinExistence type="predicted"/>
<evidence type="ECO:0008006" key="4">
    <source>
        <dbReference type="Google" id="ProtNLM"/>
    </source>
</evidence>
<dbReference type="Proteomes" id="UP000588068">
    <property type="component" value="Unassembled WGS sequence"/>
</dbReference>
<name>A0A841HTP5_9GAMM</name>
<dbReference type="RefSeq" id="WP_184334743.1">
    <property type="nucleotide sequence ID" value="NZ_JACHHZ010000005.1"/>
</dbReference>
<keyword evidence="3" id="KW-1185">Reference proteome</keyword>
<evidence type="ECO:0000256" key="1">
    <source>
        <dbReference type="SAM" id="SignalP"/>
    </source>
</evidence>